<accession>A0A9P5Y2F9</accession>
<comment type="caution">
    <text evidence="1">The sequence shown here is derived from an EMBL/GenBank/DDBJ whole genome shotgun (WGS) entry which is preliminary data.</text>
</comment>
<organism evidence="1 2">
    <name type="scientific">Collybia nuda</name>
    <dbReference type="NCBI Taxonomy" id="64659"/>
    <lineage>
        <taxon>Eukaryota</taxon>
        <taxon>Fungi</taxon>
        <taxon>Dikarya</taxon>
        <taxon>Basidiomycota</taxon>
        <taxon>Agaricomycotina</taxon>
        <taxon>Agaricomycetes</taxon>
        <taxon>Agaricomycetidae</taxon>
        <taxon>Agaricales</taxon>
        <taxon>Tricholomatineae</taxon>
        <taxon>Clitocybaceae</taxon>
        <taxon>Collybia</taxon>
    </lineage>
</organism>
<sequence>MLISRALAAGGIMFPLYIYPGNNCVGWTAVSNAITSHPNTPFYVIINPASGPGAVNSQPDSNYQACIPKLKAANSKVIGYVATGYTSRATADVNADIATYAGWGTAYKPQGIFFDEVSGGTGHVSLYQSYTSFARSKISNAFITLNPGTSIESQYFSFVDQIVTYEYYYSNFATSSLTISSSTPANKQAVLLHTAPSTLPASTIQQVSGQLGIGALFITDVTFDDNPYGSLPSYWGAFVNAVDAL</sequence>
<name>A0A9P5Y2F9_9AGAR</name>
<dbReference type="PANTHER" id="PTHR35040">
    <property type="match status" value="1"/>
</dbReference>
<evidence type="ECO:0000313" key="1">
    <source>
        <dbReference type="EMBL" id="KAF9462048.1"/>
    </source>
</evidence>
<proteinExistence type="predicted"/>
<dbReference type="Proteomes" id="UP000807353">
    <property type="component" value="Unassembled WGS sequence"/>
</dbReference>
<protein>
    <submittedName>
        <fullName evidence="1">Spherulation-specific family 4</fullName>
    </submittedName>
</protein>
<dbReference type="InterPro" id="IPR021986">
    <property type="entry name" value="Spherulin4"/>
</dbReference>
<dbReference type="EMBL" id="MU150276">
    <property type="protein sequence ID" value="KAF9462048.1"/>
    <property type="molecule type" value="Genomic_DNA"/>
</dbReference>
<dbReference type="Pfam" id="PF12138">
    <property type="entry name" value="Spherulin4"/>
    <property type="match status" value="1"/>
</dbReference>
<dbReference type="AlphaFoldDB" id="A0A9P5Y2F9"/>
<dbReference type="PANTHER" id="PTHR35040:SF9">
    <property type="entry name" value="4-LIKE CELL SURFACE PROTEIN, PUTATIVE (AFU_ORTHOLOGUE AFUA_4G14080)-RELATED"/>
    <property type="match status" value="1"/>
</dbReference>
<dbReference type="OrthoDB" id="5342184at2759"/>
<gene>
    <name evidence="1" type="ORF">BDZ94DRAFT_762911</name>
</gene>
<keyword evidence="2" id="KW-1185">Reference proteome</keyword>
<reference evidence="1" key="1">
    <citation type="submission" date="2020-11" db="EMBL/GenBank/DDBJ databases">
        <authorList>
            <consortium name="DOE Joint Genome Institute"/>
            <person name="Ahrendt S."/>
            <person name="Riley R."/>
            <person name="Andreopoulos W."/>
            <person name="Labutti K."/>
            <person name="Pangilinan J."/>
            <person name="Ruiz-Duenas F.J."/>
            <person name="Barrasa J.M."/>
            <person name="Sanchez-Garcia M."/>
            <person name="Camarero S."/>
            <person name="Miyauchi S."/>
            <person name="Serrano A."/>
            <person name="Linde D."/>
            <person name="Babiker R."/>
            <person name="Drula E."/>
            <person name="Ayuso-Fernandez I."/>
            <person name="Pacheco R."/>
            <person name="Padilla G."/>
            <person name="Ferreira P."/>
            <person name="Barriuso J."/>
            <person name="Kellner H."/>
            <person name="Castanera R."/>
            <person name="Alfaro M."/>
            <person name="Ramirez L."/>
            <person name="Pisabarro A.G."/>
            <person name="Kuo A."/>
            <person name="Tritt A."/>
            <person name="Lipzen A."/>
            <person name="He G."/>
            <person name="Yan M."/>
            <person name="Ng V."/>
            <person name="Cullen D."/>
            <person name="Martin F."/>
            <person name="Rosso M.-N."/>
            <person name="Henrissat B."/>
            <person name="Hibbett D."/>
            <person name="Martinez A.T."/>
            <person name="Grigoriev I.V."/>
        </authorList>
    </citation>
    <scope>NUCLEOTIDE SEQUENCE</scope>
    <source>
        <strain evidence="1">CBS 247.69</strain>
    </source>
</reference>
<evidence type="ECO:0000313" key="2">
    <source>
        <dbReference type="Proteomes" id="UP000807353"/>
    </source>
</evidence>